<gene>
    <name evidence="1" type="ORF">H8S65_20465</name>
</gene>
<reference evidence="1 2" key="1">
    <citation type="submission" date="2020-08" db="EMBL/GenBank/DDBJ databases">
        <title>Genome public.</title>
        <authorList>
            <person name="Liu C."/>
            <person name="Sun Q."/>
        </authorList>
    </citation>
    <scope>NUCLEOTIDE SEQUENCE [LARGE SCALE GENOMIC DNA]</scope>
    <source>
        <strain evidence="1 2">NSJ-79</strain>
    </source>
</reference>
<organism evidence="1 2">
    <name type="scientific">Parabacteroides hominis</name>
    <dbReference type="NCBI Taxonomy" id="2763057"/>
    <lineage>
        <taxon>Bacteria</taxon>
        <taxon>Pseudomonadati</taxon>
        <taxon>Bacteroidota</taxon>
        <taxon>Bacteroidia</taxon>
        <taxon>Bacteroidales</taxon>
        <taxon>Tannerellaceae</taxon>
        <taxon>Parabacteroides</taxon>
    </lineage>
</organism>
<evidence type="ECO:0000313" key="2">
    <source>
        <dbReference type="Proteomes" id="UP000651475"/>
    </source>
</evidence>
<sequence>MCDIEEFSENGLSFEDFKNQNGITFWWASELMLMLGYDDMKCFHKVIDKATKTFLSLGINHYENIIYVEREIEGKSCPDFKLTRFACYIIAMNADPKKVEVARVQAYFAEQTRKFEIYLQGSNDMDRILFREEIKEGNKALSATAKKAGVEDFAKFNNAGYLGMYNMMNFQLAKKRNCESGKLLETMGRTELAANLFRITQTEERIKSKKVQGQMALERTHYDVGKEVRKIVIENTGKAPEQLKQEREIPDLRKELKTGFKEMKKIDKLKKK</sequence>
<dbReference type="Proteomes" id="UP000651475">
    <property type="component" value="Unassembled WGS sequence"/>
</dbReference>
<dbReference type="EMBL" id="JACOOJ010000074">
    <property type="protein sequence ID" value="MBC5635113.1"/>
    <property type="molecule type" value="Genomic_DNA"/>
</dbReference>
<proteinExistence type="predicted"/>
<comment type="caution">
    <text evidence="1">The sequence shown here is derived from an EMBL/GenBank/DDBJ whole genome shotgun (WGS) entry which is preliminary data.</text>
</comment>
<dbReference type="RefSeq" id="WP_186931666.1">
    <property type="nucleotide sequence ID" value="NZ_JACOOJ010000074.1"/>
</dbReference>
<evidence type="ECO:0000313" key="1">
    <source>
        <dbReference type="EMBL" id="MBC5635113.1"/>
    </source>
</evidence>
<protein>
    <submittedName>
        <fullName evidence="1">Damage-inducible protein</fullName>
    </submittedName>
</protein>
<accession>A0ABR7DUJ8</accession>
<name>A0ABR7DUJ8_9BACT</name>
<keyword evidence="2" id="KW-1185">Reference proteome</keyword>